<protein>
    <submittedName>
        <fullName evidence="10">Sugar ABC transporter permease</fullName>
    </submittedName>
</protein>
<reference evidence="10 11" key="1">
    <citation type="submission" date="2019-07" db="EMBL/GenBank/DDBJ databases">
        <title>Full genome sequence of Devosia sp. Gsoil 520.</title>
        <authorList>
            <person name="Im W.-T."/>
        </authorList>
    </citation>
    <scope>NUCLEOTIDE SEQUENCE [LARGE SCALE GENOMIC DNA]</scope>
    <source>
        <strain evidence="10 11">Gsoil 520</strain>
    </source>
</reference>
<dbReference type="GO" id="GO:0055085">
    <property type="term" value="P:transmembrane transport"/>
    <property type="evidence" value="ECO:0007669"/>
    <property type="project" value="InterPro"/>
</dbReference>
<keyword evidence="7 8" id="KW-0472">Membrane</keyword>
<evidence type="ECO:0000256" key="1">
    <source>
        <dbReference type="ARBA" id="ARBA00004651"/>
    </source>
</evidence>
<dbReference type="Gene3D" id="1.10.3720.10">
    <property type="entry name" value="MetI-like"/>
    <property type="match status" value="1"/>
</dbReference>
<dbReference type="InterPro" id="IPR050809">
    <property type="entry name" value="UgpAE/MalFG_permease"/>
</dbReference>
<dbReference type="GO" id="GO:0005886">
    <property type="term" value="C:plasma membrane"/>
    <property type="evidence" value="ECO:0007669"/>
    <property type="project" value="UniProtKB-SubCell"/>
</dbReference>
<dbReference type="Pfam" id="PF00528">
    <property type="entry name" value="BPD_transp_1"/>
    <property type="match status" value="1"/>
</dbReference>
<proteinExistence type="inferred from homology"/>
<keyword evidence="6 8" id="KW-1133">Transmembrane helix</keyword>
<dbReference type="EMBL" id="CP042304">
    <property type="protein sequence ID" value="QDZ12486.1"/>
    <property type="molecule type" value="Genomic_DNA"/>
</dbReference>
<keyword evidence="3 8" id="KW-0813">Transport</keyword>
<evidence type="ECO:0000256" key="4">
    <source>
        <dbReference type="ARBA" id="ARBA00022475"/>
    </source>
</evidence>
<dbReference type="Proteomes" id="UP000315364">
    <property type="component" value="Chromosome"/>
</dbReference>
<sequence>MWAPFSNAPRQRWVGNTMTTTAIETSVDSSRALHSVARKTKIVGSALVGPALILVVAINVLPAFYGFYLSLRQVFFFADEGYVGLQNYVELFRDPFAWQAIGRSLVFTFGSLAIAVPLALVSAMGIRRLGNWGSILLTVLLVPWAMSPIVVALLWKWILVPSPGGLVGAIFAAFGVPPQDLLTDPLLAMPTLILIGVWRNFAFAAIILTGGLGQIPRDLYKAAAVDGLGAWEAFRKITLPLLAPSLLIVISMLTISYFNEVQTIIGLTGGGPIRQTTTLGYLLYHTGFVELDQGRGNAIAIVMFMINMLLIALYIKILGKQPGAAA</sequence>
<evidence type="ECO:0000256" key="7">
    <source>
        <dbReference type="ARBA" id="ARBA00023136"/>
    </source>
</evidence>
<feature type="domain" description="ABC transmembrane type-1" evidence="9">
    <location>
        <begin position="101"/>
        <end position="314"/>
    </location>
</feature>
<evidence type="ECO:0000256" key="5">
    <source>
        <dbReference type="ARBA" id="ARBA00022692"/>
    </source>
</evidence>
<dbReference type="PROSITE" id="PS50928">
    <property type="entry name" value="ABC_TM1"/>
    <property type="match status" value="1"/>
</dbReference>
<dbReference type="SUPFAM" id="SSF161098">
    <property type="entry name" value="MetI-like"/>
    <property type="match status" value="1"/>
</dbReference>
<evidence type="ECO:0000256" key="8">
    <source>
        <dbReference type="RuleBase" id="RU363032"/>
    </source>
</evidence>
<dbReference type="AlphaFoldDB" id="A0A5B8LWW0"/>
<dbReference type="PANTHER" id="PTHR43227:SF7">
    <property type="entry name" value="ARABINOOLIGOSACCHARIDES TRANSPORT SYSTEM PERMEASE PROTEIN ARAP"/>
    <property type="match status" value="1"/>
</dbReference>
<feature type="transmembrane region" description="Helical" evidence="8">
    <location>
        <begin position="187"/>
        <end position="212"/>
    </location>
</feature>
<dbReference type="PANTHER" id="PTHR43227">
    <property type="entry name" value="BLL4140 PROTEIN"/>
    <property type="match status" value="1"/>
</dbReference>
<dbReference type="CDD" id="cd06261">
    <property type="entry name" value="TM_PBP2"/>
    <property type="match status" value="1"/>
</dbReference>
<gene>
    <name evidence="10" type="ORF">FPZ08_18050</name>
</gene>
<dbReference type="KEGG" id="dea:FPZ08_18050"/>
<dbReference type="InterPro" id="IPR035906">
    <property type="entry name" value="MetI-like_sf"/>
</dbReference>
<dbReference type="InterPro" id="IPR000515">
    <property type="entry name" value="MetI-like"/>
</dbReference>
<comment type="subcellular location">
    <subcellularLocation>
        <location evidence="1 8">Cell membrane</location>
        <topology evidence="1 8">Multi-pass membrane protein</topology>
    </subcellularLocation>
</comment>
<feature type="transmembrane region" description="Helical" evidence="8">
    <location>
        <begin position="298"/>
        <end position="315"/>
    </location>
</feature>
<comment type="similarity">
    <text evidence="2 8">Belongs to the binding-protein-dependent transport system permease family.</text>
</comment>
<evidence type="ECO:0000313" key="10">
    <source>
        <dbReference type="EMBL" id="QDZ12486.1"/>
    </source>
</evidence>
<keyword evidence="4" id="KW-1003">Cell membrane</keyword>
<evidence type="ECO:0000256" key="2">
    <source>
        <dbReference type="ARBA" id="ARBA00009306"/>
    </source>
</evidence>
<accession>A0A5B8LWW0</accession>
<dbReference type="OrthoDB" id="7939379at2"/>
<evidence type="ECO:0000256" key="3">
    <source>
        <dbReference type="ARBA" id="ARBA00022448"/>
    </source>
</evidence>
<feature type="transmembrane region" description="Helical" evidence="8">
    <location>
        <begin position="100"/>
        <end position="123"/>
    </location>
</feature>
<evidence type="ECO:0000256" key="6">
    <source>
        <dbReference type="ARBA" id="ARBA00022989"/>
    </source>
</evidence>
<evidence type="ECO:0000313" key="11">
    <source>
        <dbReference type="Proteomes" id="UP000315364"/>
    </source>
</evidence>
<feature type="transmembrane region" description="Helical" evidence="8">
    <location>
        <begin position="47"/>
        <end position="68"/>
    </location>
</feature>
<keyword evidence="11" id="KW-1185">Reference proteome</keyword>
<organism evidence="10 11">
    <name type="scientific">Devosia ginsengisoli</name>
    <dbReference type="NCBI Taxonomy" id="400770"/>
    <lineage>
        <taxon>Bacteria</taxon>
        <taxon>Pseudomonadati</taxon>
        <taxon>Pseudomonadota</taxon>
        <taxon>Alphaproteobacteria</taxon>
        <taxon>Hyphomicrobiales</taxon>
        <taxon>Devosiaceae</taxon>
        <taxon>Devosia</taxon>
    </lineage>
</organism>
<name>A0A5B8LWW0_9HYPH</name>
<evidence type="ECO:0000259" key="9">
    <source>
        <dbReference type="PROSITE" id="PS50928"/>
    </source>
</evidence>
<feature type="transmembrane region" description="Helical" evidence="8">
    <location>
        <begin position="237"/>
        <end position="258"/>
    </location>
</feature>
<feature type="transmembrane region" description="Helical" evidence="8">
    <location>
        <begin position="135"/>
        <end position="158"/>
    </location>
</feature>
<keyword evidence="5 8" id="KW-0812">Transmembrane</keyword>